<dbReference type="PANTHER" id="PTHR33446:SF14">
    <property type="entry name" value="PROTEIN TONB"/>
    <property type="match status" value="1"/>
</dbReference>
<gene>
    <name evidence="13" type="ORF">JIN87_01060</name>
</gene>
<evidence type="ECO:0000256" key="3">
    <source>
        <dbReference type="ARBA" id="ARBA00022448"/>
    </source>
</evidence>
<dbReference type="GO" id="GO:0005886">
    <property type="term" value="C:plasma membrane"/>
    <property type="evidence" value="ECO:0007669"/>
    <property type="project" value="UniProtKB-SubCell"/>
</dbReference>
<dbReference type="Proteomes" id="UP000617628">
    <property type="component" value="Unassembled WGS sequence"/>
</dbReference>
<keyword evidence="6 11" id="KW-0812">Transmembrane</keyword>
<dbReference type="GO" id="GO:0030288">
    <property type="term" value="C:outer membrane-bounded periplasmic space"/>
    <property type="evidence" value="ECO:0007669"/>
    <property type="project" value="InterPro"/>
</dbReference>
<feature type="domain" description="TonB C-terminal" evidence="12">
    <location>
        <begin position="124"/>
        <end position="217"/>
    </location>
</feature>
<dbReference type="InterPro" id="IPR037682">
    <property type="entry name" value="TonB_C"/>
</dbReference>
<feature type="compositionally biased region" description="Pro residues" evidence="10">
    <location>
        <begin position="68"/>
        <end position="81"/>
    </location>
</feature>
<name>A0A934RR93_9BACT</name>
<keyword evidence="14" id="KW-1185">Reference proteome</keyword>
<accession>A0A934RR93</accession>
<evidence type="ECO:0000256" key="1">
    <source>
        <dbReference type="ARBA" id="ARBA00004383"/>
    </source>
</evidence>
<reference evidence="13" key="1">
    <citation type="submission" date="2021-01" db="EMBL/GenBank/DDBJ databases">
        <title>Modified the classification status of verrucomicrobia.</title>
        <authorList>
            <person name="Feng X."/>
        </authorList>
    </citation>
    <scope>NUCLEOTIDE SEQUENCE</scope>
    <source>
        <strain evidence="13">KCTC 13126</strain>
    </source>
</reference>
<evidence type="ECO:0000313" key="14">
    <source>
        <dbReference type="Proteomes" id="UP000617628"/>
    </source>
</evidence>
<evidence type="ECO:0000256" key="2">
    <source>
        <dbReference type="ARBA" id="ARBA00006555"/>
    </source>
</evidence>
<comment type="caution">
    <text evidence="13">The sequence shown here is derived from an EMBL/GenBank/DDBJ whole genome shotgun (WGS) entry which is preliminary data.</text>
</comment>
<keyword evidence="9 11" id="KW-0472">Membrane</keyword>
<dbReference type="SUPFAM" id="SSF74653">
    <property type="entry name" value="TolA/TonB C-terminal domain"/>
    <property type="match status" value="1"/>
</dbReference>
<evidence type="ECO:0000256" key="7">
    <source>
        <dbReference type="ARBA" id="ARBA00022927"/>
    </source>
</evidence>
<dbReference type="Gene3D" id="3.30.1150.10">
    <property type="match status" value="1"/>
</dbReference>
<dbReference type="InterPro" id="IPR051045">
    <property type="entry name" value="TonB-dependent_transducer"/>
</dbReference>
<dbReference type="AlphaFoldDB" id="A0A934RR93"/>
<feature type="region of interest" description="Disordered" evidence="10">
    <location>
        <begin position="53"/>
        <end position="96"/>
    </location>
</feature>
<keyword evidence="3" id="KW-0813">Transport</keyword>
<dbReference type="GO" id="GO:0015891">
    <property type="term" value="P:siderophore transport"/>
    <property type="evidence" value="ECO:0007669"/>
    <property type="project" value="InterPro"/>
</dbReference>
<dbReference type="RefSeq" id="WP_200353650.1">
    <property type="nucleotide sequence ID" value="NZ_JAENIL010000002.1"/>
</dbReference>
<dbReference type="PROSITE" id="PS52015">
    <property type="entry name" value="TONB_CTD"/>
    <property type="match status" value="1"/>
</dbReference>
<dbReference type="GO" id="GO:0055085">
    <property type="term" value="P:transmembrane transport"/>
    <property type="evidence" value="ECO:0007669"/>
    <property type="project" value="InterPro"/>
</dbReference>
<sequence length="217" mass="24230">MGSIKPFIKFLVFGTIGGGISVGLWILMLNLIESSGFSKKDFEDPGSIEFVRLKRAEPPKFKEREIPQKPPPPKKPPPPPSMTVSDMEKPTNEPMDIDMPNIDLPAAGVGGGAFISNFQGTVAQGDRERLPKFRIEPEYPMKARQEGIEGYVKLMIDITDKGTVTNVRIVEAEPRRYFETAAKRAVLRWKYDPLVVDGVPTADYDISVRLDFTFGDE</sequence>
<evidence type="ECO:0000259" key="12">
    <source>
        <dbReference type="PROSITE" id="PS52015"/>
    </source>
</evidence>
<feature type="compositionally biased region" description="Basic and acidic residues" evidence="10">
    <location>
        <begin position="53"/>
        <end position="67"/>
    </location>
</feature>
<keyword evidence="4" id="KW-1003">Cell membrane</keyword>
<dbReference type="PANTHER" id="PTHR33446">
    <property type="entry name" value="PROTEIN TONB-RELATED"/>
    <property type="match status" value="1"/>
</dbReference>
<evidence type="ECO:0000256" key="11">
    <source>
        <dbReference type="SAM" id="Phobius"/>
    </source>
</evidence>
<organism evidence="13 14">
    <name type="scientific">Pelagicoccus mobilis</name>
    <dbReference type="NCBI Taxonomy" id="415221"/>
    <lineage>
        <taxon>Bacteria</taxon>
        <taxon>Pseudomonadati</taxon>
        <taxon>Verrucomicrobiota</taxon>
        <taxon>Opitutia</taxon>
        <taxon>Puniceicoccales</taxon>
        <taxon>Pelagicoccaceae</taxon>
        <taxon>Pelagicoccus</taxon>
    </lineage>
</organism>
<evidence type="ECO:0000256" key="8">
    <source>
        <dbReference type="ARBA" id="ARBA00022989"/>
    </source>
</evidence>
<evidence type="ECO:0000256" key="4">
    <source>
        <dbReference type="ARBA" id="ARBA00022475"/>
    </source>
</evidence>
<evidence type="ECO:0000256" key="6">
    <source>
        <dbReference type="ARBA" id="ARBA00022692"/>
    </source>
</evidence>
<dbReference type="EMBL" id="JAENIL010000002">
    <property type="protein sequence ID" value="MBK1875432.1"/>
    <property type="molecule type" value="Genomic_DNA"/>
</dbReference>
<keyword evidence="7" id="KW-0653">Protein transport</keyword>
<keyword evidence="5" id="KW-0997">Cell inner membrane</keyword>
<evidence type="ECO:0000313" key="13">
    <source>
        <dbReference type="EMBL" id="MBK1875432.1"/>
    </source>
</evidence>
<comment type="similarity">
    <text evidence="2">Belongs to the TonB family.</text>
</comment>
<feature type="transmembrane region" description="Helical" evidence="11">
    <location>
        <begin position="6"/>
        <end position="32"/>
    </location>
</feature>
<protein>
    <submittedName>
        <fullName evidence="13">TonB family protein</fullName>
    </submittedName>
</protein>
<dbReference type="InterPro" id="IPR006260">
    <property type="entry name" value="TonB/TolA_C"/>
</dbReference>
<proteinExistence type="inferred from homology"/>
<dbReference type="NCBIfam" id="TIGR01352">
    <property type="entry name" value="tonB_Cterm"/>
    <property type="match status" value="1"/>
</dbReference>
<keyword evidence="8 11" id="KW-1133">Transmembrane helix</keyword>
<dbReference type="Pfam" id="PF03544">
    <property type="entry name" value="TonB_C"/>
    <property type="match status" value="1"/>
</dbReference>
<dbReference type="GO" id="GO:0031992">
    <property type="term" value="F:energy transducer activity"/>
    <property type="evidence" value="ECO:0007669"/>
    <property type="project" value="InterPro"/>
</dbReference>
<evidence type="ECO:0000256" key="9">
    <source>
        <dbReference type="ARBA" id="ARBA00023136"/>
    </source>
</evidence>
<evidence type="ECO:0000256" key="5">
    <source>
        <dbReference type="ARBA" id="ARBA00022519"/>
    </source>
</evidence>
<dbReference type="PRINTS" id="PR01374">
    <property type="entry name" value="TONBPROTEIN"/>
</dbReference>
<comment type="subcellular location">
    <subcellularLocation>
        <location evidence="1">Cell inner membrane</location>
        <topology evidence="1">Single-pass membrane protein</topology>
        <orientation evidence="1">Periplasmic side</orientation>
    </subcellularLocation>
</comment>
<dbReference type="GO" id="GO:0015031">
    <property type="term" value="P:protein transport"/>
    <property type="evidence" value="ECO:0007669"/>
    <property type="project" value="UniProtKB-KW"/>
</dbReference>
<dbReference type="InterPro" id="IPR003538">
    <property type="entry name" value="TonB"/>
</dbReference>
<evidence type="ECO:0000256" key="10">
    <source>
        <dbReference type="SAM" id="MobiDB-lite"/>
    </source>
</evidence>